<dbReference type="Proteomes" id="UP000054144">
    <property type="component" value="Unassembled WGS sequence"/>
</dbReference>
<gene>
    <name evidence="1" type="ORF">FISHEDRAFT_31659</name>
</gene>
<dbReference type="Gene3D" id="3.40.50.620">
    <property type="entry name" value="HUPs"/>
    <property type="match status" value="1"/>
</dbReference>
<dbReference type="OrthoDB" id="843225at2759"/>
<name>A0A0D6ZZM9_9AGAR</name>
<dbReference type="SUPFAM" id="SSF52402">
    <property type="entry name" value="Adenine nucleotide alpha hydrolases-like"/>
    <property type="match status" value="1"/>
</dbReference>
<dbReference type="PANTHER" id="PTHR47815:SF1">
    <property type="entry name" value="UNIVERSAL STRESS PROTEIN A FAMILY PROTEIN C25B2.10"/>
    <property type="match status" value="1"/>
</dbReference>
<evidence type="ECO:0008006" key="3">
    <source>
        <dbReference type="Google" id="ProtNLM"/>
    </source>
</evidence>
<dbReference type="InterPro" id="IPR014729">
    <property type="entry name" value="Rossmann-like_a/b/a_fold"/>
</dbReference>
<dbReference type="PANTHER" id="PTHR47815">
    <property type="entry name" value="UNIVERSAL STRESS PROTEIN A FAMILY PROTEIN C25B2.10"/>
    <property type="match status" value="1"/>
</dbReference>
<feature type="non-terminal residue" evidence="1">
    <location>
        <position position="1"/>
    </location>
</feature>
<feature type="non-terminal residue" evidence="1">
    <location>
        <position position="144"/>
    </location>
</feature>
<dbReference type="EMBL" id="KN882148">
    <property type="protein sequence ID" value="KIY42965.1"/>
    <property type="molecule type" value="Genomic_DNA"/>
</dbReference>
<dbReference type="AlphaFoldDB" id="A0A0D6ZZM9"/>
<reference evidence="1 2" key="1">
    <citation type="journal article" date="2015" name="Fungal Genet. Biol.">
        <title>Evolution of novel wood decay mechanisms in Agaricales revealed by the genome sequences of Fistulina hepatica and Cylindrobasidium torrendii.</title>
        <authorList>
            <person name="Floudas D."/>
            <person name="Held B.W."/>
            <person name="Riley R."/>
            <person name="Nagy L.G."/>
            <person name="Koehler G."/>
            <person name="Ransdell A.S."/>
            <person name="Younus H."/>
            <person name="Chow J."/>
            <person name="Chiniquy J."/>
            <person name="Lipzen A."/>
            <person name="Tritt A."/>
            <person name="Sun H."/>
            <person name="Haridas S."/>
            <person name="LaButti K."/>
            <person name="Ohm R.A."/>
            <person name="Kues U."/>
            <person name="Blanchette R.A."/>
            <person name="Grigoriev I.V."/>
            <person name="Minto R.E."/>
            <person name="Hibbett D.S."/>
        </authorList>
    </citation>
    <scope>NUCLEOTIDE SEQUENCE [LARGE SCALE GENOMIC DNA]</scope>
    <source>
        <strain evidence="1 2">ATCC 64428</strain>
    </source>
</reference>
<accession>A0A0D6ZZM9</accession>
<protein>
    <recommendedName>
        <fullName evidence="3">UspA domain-containing protein</fullName>
    </recommendedName>
</protein>
<keyword evidence="2" id="KW-1185">Reference proteome</keyword>
<evidence type="ECO:0000313" key="1">
    <source>
        <dbReference type="EMBL" id="KIY42965.1"/>
    </source>
</evidence>
<organism evidence="1 2">
    <name type="scientific">Fistulina hepatica ATCC 64428</name>
    <dbReference type="NCBI Taxonomy" id="1128425"/>
    <lineage>
        <taxon>Eukaryota</taxon>
        <taxon>Fungi</taxon>
        <taxon>Dikarya</taxon>
        <taxon>Basidiomycota</taxon>
        <taxon>Agaricomycotina</taxon>
        <taxon>Agaricomycetes</taxon>
        <taxon>Agaricomycetidae</taxon>
        <taxon>Agaricales</taxon>
        <taxon>Fistulinaceae</taxon>
        <taxon>Fistulina</taxon>
    </lineage>
</organism>
<evidence type="ECO:0000313" key="2">
    <source>
        <dbReference type="Proteomes" id="UP000054144"/>
    </source>
</evidence>
<proteinExistence type="predicted"/>
<sequence length="144" mass="16223">GYEPKVSFDTFENPAATMFSFTLSVKSEGYKRTANTRVYLVASSPDESGQEALHWSLEVLAQDGDEVIVCRGADEESFEKDHDHTREQARELMVEMQMKSAEYDPDRKLSLILEYVPTKNIGATLDRLIALYRPDSVVVGTRGK</sequence>